<dbReference type="AlphaFoldDB" id="A0A6G9YPI2"/>
<evidence type="ECO:0000313" key="2">
    <source>
        <dbReference type="EMBL" id="QIS14833.1"/>
    </source>
</evidence>
<dbReference type="GO" id="GO:0005829">
    <property type="term" value="C:cytosol"/>
    <property type="evidence" value="ECO:0007669"/>
    <property type="project" value="TreeGrafter"/>
</dbReference>
<dbReference type="GO" id="GO:0010181">
    <property type="term" value="F:FMN binding"/>
    <property type="evidence" value="ECO:0007669"/>
    <property type="project" value="TreeGrafter"/>
</dbReference>
<evidence type="ECO:0000259" key="1">
    <source>
        <dbReference type="Pfam" id="PF03358"/>
    </source>
</evidence>
<dbReference type="Proteomes" id="UP000503540">
    <property type="component" value="Chromosome"/>
</dbReference>
<dbReference type="InterPro" id="IPR050712">
    <property type="entry name" value="NAD(P)H-dep_reductase"/>
</dbReference>
<dbReference type="PANTHER" id="PTHR30543">
    <property type="entry name" value="CHROMATE REDUCTASE"/>
    <property type="match status" value="1"/>
</dbReference>
<keyword evidence="3" id="KW-1185">Reference proteome</keyword>
<name>A0A6G9YPI2_9NOCA</name>
<dbReference type="RefSeq" id="WP_167477171.1">
    <property type="nucleotide sequence ID" value="NZ_CP046172.1"/>
</dbReference>
<evidence type="ECO:0000313" key="3">
    <source>
        <dbReference type="Proteomes" id="UP000503540"/>
    </source>
</evidence>
<dbReference type="EMBL" id="CP046172">
    <property type="protein sequence ID" value="QIS14833.1"/>
    <property type="molecule type" value="Genomic_DNA"/>
</dbReference>
<organism evidence="2 3">
    <name type="scientific">Nocardia arthritidis</name>
    <dbReference type="NCBI Taxonomy" id="228602"/>
    <lineage>
        <taxon>Bacteria</taxon>
        <taxon>Bacillati</taxon>
        <taxon>Actinomycetota</taxon>
        <taxon>Actinomycetes</taxon>
        <taxon>Mycobacteriales</taxon>
        <taxon>Nocardiaceae</taxon>
        <taxon>Nocardia</taxon>
    </lineage>
</organism>
<dbReference type="PANTHER" id="PTHR30543:SF21">
    <property type="entry name" value="NAD(P)H-DEPENDENT FMN REDUCTASE LOT6"/>
    <property type="match status" value="1"/>
</dbReference>
<protein>
    <submittedName>
        <fullName evidence="2">FMN reductase</fullName>
    </submittedName>
</protein>
<dbReference type="SUPFAM" id="SSF52218">
    <property type="entry name" value="Flavoproteins"/>
    <property type="match status" value="1"/>
</dbReference>
<dbReference type="Pfam" id="PF03358">
    <property type="entry name" value="FMN_red"/>
    <property type="match status" value="1"/>
</dbReference>
<sequence length="188" mass="20431">MSIKILAISGGLRVGSTNTALLRAAKEVAPAGIEIEIYEGIRDLPYFDQDLEAEPPASVVELREKIRDADGVLIASPEYNYSIPGALKNLLDWASRPYGESFLTAKPVAIMGASMSQFGTVRAQNHLRDVFHWLDSKVVTKPEVHVGLNGERFDAQGALTDEFSRGLIAELIDALVALIERDRVAVAA</sequence>
<feature type="domain" description="NADPH-dependent FMN reductase-like" evidence="1">
    <location>
        <begin position="3"/>
        <end position="147"/>
    </location>
</feature>
<dbReference type="GO" id="GO:0016491">
    <property type="term" value="F:oxidoreductase activity"/>
    <property type="evidence" value="ECO:0007669"/>
    <property type="project" value="InterPro"/>
</dbReference>
<gene>
    <name evidence="2" type="ORF">F5544_35000</name>
</gene>
<dbReference type="Gene3D" id="3.40.50.360">
    <property type="match status" value="1"/>
</dbReference>
<accession>A0A6G9YPI2</accession>
<dbReference type="KEGG" id="nah:F5544_35000"/>
<reference evidence="2 3" key="1">
    <citation type="journal article" date="2019" name="ACS Chem. Biol.">
        <title>Identification and Mobilization of a Cryptic Antibiotic Biosynthesis Gene Locus from a Human-Pathogenic Nocardia Isolate.</title>
        <authorList>
            <person name="Herisse M."/>
            <person name="Ishida K."/>
            <person name="Porter J.L."/>
            <person name="Howden B."/>
            <person name="Hertweck C."/>
            <person name="Stinear T.P."/>
            <person name="Pidot S.J."/>
        </authorList>
    </citation>
    <scope>NUCLEOTIDE SEQUENCE [LARGE SCALE GENOMIC DNA]</scope>
    <source>
        <strain evidence="2 3">AUSMDU00012717</strain>
    </source>
</reference>
<proteinExistence type="predicted"/>
<dbReference type="InterPro" id="IPR029039">
    <property type="entry name" value="Flavoprotein-like_sf"/>
</dbReference>
<dbReference type="InterPro" id="IPR005025">
    <property type="entry name" value="FMN_Rdtase-like_dom"/>
</dbReference>